<dbReference type="SUPFAM" id="SSF52540">
    <property type="entry name" value="P-loop containing nucleoside triphosphate hydrolases"/>
    <property type="match status" value="1"/>
</dbReference>
<organism evidence="1 2">
    <name type="scientific">Achlya hypogyna</name>
    <name type="common">Oomycete</name>
    <name type="synonym">Protoachlya hypogyna</name>
    <dbReference type="NCBI Taxonomy" id="1202772"/>
    <lineage>
        <taxon>Eukaryota</taxon>
        <taxon>Sar</taxon>
        <taxon>Stramenopiles</taxon>
        <taxon>Oomycota</taxon>
        <taxon>Saprolegniomycetes</taxon>
        <taxon>Saprolegniales</taxon>
        <taxon>Achlyaceae</taxon>
        <taxon>Achlya</taxon>
    </lineage>
</organism>
<dbReference type="Proteomes" id="UP000243579">
    <property type="component" value="Unassembled WGS sequence"/>
</dbReference>
<dbReference type="SUPFAM" id="SSF56112">
    <property type="entry name" value="Protein kinase-like (PK-like)"/>
    <property type="match status" value="1"/>
</dbReference>
<dbReference type="AlphaFoldDB" id="A0A1V9Z964"/>
<dbReference type="PANTHER" id="PTHR43883:SF1">
    <property type="entry name" value="GLUCONOKINASE"/>
    <property type="match status" value="1"/>
</dbReference>
<dbReference type="EMBL" id="JNBR01000361">
    <property type="protein sequence ID" value="OQR94472.1"/>
    <property type="molecule type" value="Genomic_DNA"/>
</dbReference>
<dbReference type="STRING" id="1202772.A0A1V9Z964"/>
<dbReference type="PANTHER" id="PTHR43883">
    <property type="entry name" value="SLR0207 PROTEIN"/>
    <property type="match status" value="1"/>
</dbReference>
<name>A0A1V9Z964_ACHHY</name>
<accession>A0A1V9Z964</accession>
<reference evidence="1 2" key="1">
    <citation type="journal article" date="2014" name="Genome Biol. Evol.">
        <title>The secreted proteins of Achlya hypogyna and Thraustotheca clavata identify the ancestral oomycete secretome and reveal gene acquisitions by horizontal gene transfer.</title>
        <authorList>
            <person name="Misner I."/>
            <person name="Blouin N."/>
            <person name="Leonard G."/>
            <person name="Richards T.A."/>
            <person name="Lane C.E."/>
        </authorList>
    </citation>
    <scope>NUCLEOTIDE SEQUENCE [LARGE SCALE GENOMIC DNA]</scope>
    <source>
        <strain evidence="1 2">ATCC 48635</strain>
    </source>
</reference>
<dbReference type="Gene3D" id="3.40.50.300">
    <property type="entry name" value="P-loop containing nucleotide triphosphate hydrolases"/>
    <property type="match status" value="1"/>
</dbReference>
<keyword evidence="2" id="KW-1185">Reference proteome</keyword>
<dbReference type="Pfam" id="PF13671">
    <property type="entry name" value="AAA_33"/>
    <property type="match status" value="1"/>
</dbReference>
<evidence type="ECO:0000313" key="2">
    <source>
        <dbReference type="Proteomes" id="UP000243579"/>
    </source>
</evidence>
<dbReference type="InterPro" id="IPR052732">
    <property type="entry name" value="Cell-binding_unc_protein"/>
</dbReference>
<dbReference type="InterPro" id="IPR027417">
    <property type="entry name" value="P-loop_NTPase"/>
</dbReference>
<dbReference type="InterPro" id="IPR011009">
    <property type="entry name" value="Kinase-like_dom_sf"/>
</dbReference>
<gene>
    <name evidence="1" type="ORF">ACHHYP_01267</name>
</gene>
<dbReference type="OrthoDB" id="58922at2759"/>
<evidence type="ECO:0000313" key="1">
    <source>
        <dbReference type="EMBL" id="OQR94472.1"/>
    </source>
</evidence>
<comment type="caution">
    <text evidence="1">The sequence shown here is derived from an EMBL/GenBank/DDBJ whole genome shotgun (WGS) entry which is preliminary data.</text>
</comment>
<protein>
    <submittedName>
        <fullName evidence="1">Uncharacterized protein</fullName>
    </submittedName>
</protein>
<proteinExistence type="predicted"/>
<sequence>MAQRKKKFLVSATAEELCASLVRSDAYVPDPDADLPMDDDSPIELIQTHMSMVFLRADAVYKLKKNVDFGFADFSSVFKRMQACLAETQLNQRLAPSVYLGVVPVYKAKDDTLRISTYDMWTEAREKDATYYVNDTLGEIVDWAVKMRRLPNDNNCLHLLRSGRLTAEILSAVAVKIAAFHVAARKSPSIDVFGSLATIKGNVDENFEQTKGHARAGLVDPGVYAAVKKLSQQMTSDLERIFAQRVENKYISDTHGDLRLEHVYLVPKAANAPPSTAQAAVRYVPPISSYTLHNLDLATLDVVVLDCIEFNERFRFADPLADAAFFAMDLRRLGRADLAASFNSAYLDASKQSSKANATLLRFYTAYRSVVRAKVCGFQALDPLMVDTTKSRFRAQCHWLVALGLLALPADRPCLLLVTGLPGTGKSAVAQGLVDADSRWLWVRSDAVRKQLAGVAVEDRTPDAAKELVYSAAFTEQTYVECWRLAREALVRGQRVLVDATFREPGFRALFIEGAKQVGVAVGVVVAECNREIVKGRLAQRNDEATHVSDADWAVYESVEKAWMAFDVSANGIYSLTPPEVFVVNTEKQKELSVQLVRGFLRKLGVE</sequence>